<sequence length="23" mass="2756">MLNRFTDFQCINHTLGTFLHHPI</sequence>
<evidence type="ECO:0000313" key="1">
    <source>
        <dbReference type="EMBL" id="JAH45936.1"/>
    </source>
</evidence>
<reference evidence="1" key="1">
    <citation type="submission" date="2014-11" db="EMBL/GenBank/DDBJ databases">
        <authorList>
            <person name="Amaro Gonzalez C."/>
        </authorList>
    </citation>
    <scope>NUCLEOTIDE SEQUENCE</scope>
</reference>
<name>A0A0E9SXC1_ANGAN</name>
<organism evidence="1">
    <name type="scientific">Anguilla anguilla</name>
    <name type="common">European freshwater eel</name>
    <name type="synonym">Muraena anguilla</name>
    <dbReference type="NCBI Taxonomy" id="7936"/>
    <lineage>
        <taxon>Eukaryota</taxon>
        <taxon>Metazoa</taxon>
        <taxon>Chordata</taxon>
        <taxon>Craniata</taxon>
        <taxon>Vertebrata</taxon>
        <taxon>Euteleostomi</taxon>
        <taxon>Actinopterygii</taxon>
        <taxon>Neopterygii</taxon>
        <taxon>Teleostei</taxon>
        <taxon>Anguilliformes</taxon>
        <taxon>Anguillidae</taxon>
        <taxon>Anguilla</taxon>
    </lineage>
</organism>
<protein>
    <submittedName>
        <fullName evidence="1">Uncharacterized protein</fullName>
    </submittedName>
</protein>
<reference evidence="1" key="2">
    <citation type="journal article" date="2015" name="Fish Shellfish Immunol.">
        <title>Early steps in the European eel (Anguilla anguilla)-Vibrio vulnificus interaction in the gills: Role of the RtxA13 toxin.</title>
        <authorList>
            <person name="Callol A."/>
            <person name="Pajuelo D."/>
            <person name="Ebbesson L."/>
            <person name="Teles M."/>
            <person name="MacKenzie S."/>
            <person name="Amaro C."/>
        </authorList>
    </citation>
    <scope>NUCLEOTIDE SEQUENCE</scope>
</reference>
<dbReference type="EMBL" id="GBXM01062641">
    <property type="protein sequence ID" value="JAH45936.1"/>
    <property type="molecule type" value="Transcribed_RNA"/>
</dbReference>
<proteinExistence type="predicted"/>
<dbReference type="AlphaFoldDB" id="A0A0E9SXC1"/>
<accession>A0A0E9SXC1</accession>